<dbReference type="AlphaFoldDB" id="A0A4Q8LFC0"/>
<organism evidence="8 9">
    <name type="scientific">Pseudoxanthomonas winnipegensis</name>
    <dbReference type="NCBI Taxonomy" id="2480810"/>
    <lineage>
        <taxon>Bacteria</taxon>
        <taxon>Pseudomonadati</taxon>
        <taxon>Pseudomonadota</taxon>
        <taxon>Gammaproteobacteria</taxon>
        <taxon>Lysobacterales</taxon>
        <taxon>Lysobacteraceae</taxon>
        <taxon>Pseudoxanthomonas</taxon>
    </lineage>
</organism>
<dbReference type="OrthoDB" id="9815120at2"/>
<keyword evidence="3 6" id="KW-0812">Transmembrane</keyword>
<evidence type="ECO:0000256" key="6">
    <source>
        <dbReference type="SAM" id="Phobius"/>
    </source>
</evidence>
<dbReference type="InterPro" id="IPR051258">
    <property type="entry name" value="Diverse_Substrate_Transporter"/>
</dbReference>
<feature type="transmembrane region" description="Helical" evidence="6">
    <location>
        <begin position="188"/>
        <end position="207"/>
    </location>
</feature>
<dbReference type="Pfam" id="PF00892">
    <property type="entry name" value="EamA"/>
    <property type="match status" value="1"/>
</dbReference>
<feature type="transmembrane region" description="Helical" evidence="6">
    <location>
        <begin position="219"/>
        <end position="237"/>
    </location>
</feature>
<feature type="domain" description="EamA" evidence="7">
    <location>
        <begin position="189"/>
        <end position="318"/>
    </location>
</feature>
<evidence type="ECO:0000313" key="8">
    <source>
        <dbReference type="EMBL" id="TAA28097.1"/>
    </source>
</evidence>
<reference evidence="8 9" key="1">
    <citation type="submission" date="2019-02" db="EMBL/GenBank/DDBJ databases">
        <title>WGS of Pseudoxanthomonas species novum from clinical isolates.</title>
        <authorList>
            <person name="Bernier A.-M."/>
            <person name="Bernard K."/>
            <person name="Vachon A."/>
        </authorList>
    </citation>
    <scope>NUCLEOTIDE SEQUENCE [LARGE SCALE GENOMIC DNA]</scope>
    <source>
        <strain evidence="8 9">NML171200</strain>
    </source>
</reference>
<dbReference type="SUPFAM" id="SSF103481">
    <property type="entry name" value="Multidrug resistance efflux transporter EmrE"/>
    <property type="match status" value="1"/>
</dbReference>
<feature type="transmembrane region" description="Helical" evidence="6">
    <location>
        <begin position="163"/>
        <end position="182"/>
    </location>
</feature>
<proteinExistence type="predicted"/>
<feature type="transmembrane region" description="Helical" evidence="6">
    <location>
        <begin position="304"/>
        <end position="324"/>
    </location>
</feature>
<feature type="transmembrane region" description="Helical" evidence="6">
    <location>
        <begin position="278"/>
        <end position="298"/>
    </location>
</feature>
<keyword evidence="5 6" id="KW-0472">Membrane</keyword>
<accession>A0A4Q8LFC0</accession>
<dbReference type="NCBIfam" id="NF007823">
    <property type="entry name" value="PRK10532.1"/>
    <property type="match status" value="1"/>
</dbReference>
<feature type="transmembrane region" description="Helical" evidence="6">
    <location>
        <begin position="112"/>
        <end position="132"/>
    </location>
</feature>
<evidence type="ECO:0000256" key="4">
    <source>
        <dbReference type="ARBA" id="ARBA00022989"/>
    </source>
</evidence>
<evidence type="ECO:0000259" key="7">
    <source>
        <dbReference type="Pfam" id="PF00892"/>
    </source>
</evidence>
<feature type="transmembrane region" description="Helical" evidence="6">
    <location>
        <begin position="51"/>
        <end position="69"/>
    </location>
</feature>
<dbReference type="Proteomes" id="UP000292627">
    <property type="component" value="Unassembled WGS sequence"/>
</dbReference>
<dbReference type="EMBL" id="SHMC01000001">
    <property type="protein sequence ID" value="TAA28097.1"/>
    <property type="molecule type" value="Genomic_DNA"/>
</dbReference>
<comment type="subcellular location">
    <subcellularLocation>
        <location evidence="1">Cell membrane</location>
        <topology evidence="1">Multi-pass membrane protein</topology>
    </subcellularLocation>
</comment>
<feature type="transmembrane region" description="Helical" evidence="6">
    <location>
        <begin position="138"/>
        <end position="156"/>
    </location>
</feature>
<comment type="caution">
    <text evidence="8">The sequence shown here is derived from an EMBL/GenBank/DDBJ whole genome shotgun (WGS) entry which is preliminary data.</text>
</comment>
<keyword evidence="4 6" id="KW-1133">Transmembrane helix</keyword>
<evidence type="ECO:0000256" key="3">
    <source>
        <dbReference type="ARBA" id="ARBA00022692"/>
    </source>
</evidence>
<evidence type="ECO:0000256" key="1">
    <source>
        <dbReference type="ARBA" id="ARBA00004651"/>
    </source>
</evidence>
<sequence length="335" mass="35095">MFEHAHRAFVRLRTILRVIRLTILRNIVRSLALIHCRLRVSASSPSLKSSVLFPVLLLLASMVSIQAGASLAKTLFPVVGATGATALRLGFGTVLLWIAFRPWTLPWRALPWKMLVGYGVSLGTMNTLFYLALQTVPLGLAVALEFTGPLALALLGSRRALDLLWALLAAFGLALLVPWPGRDAALDPFGVACAVGAGVCWALYIVFGQKAGAGHGPRMVALGSSIAAVVAVPWGVIHAGSGLLAPALLPAALGVAVLSMALPYSLEMMALTRLPTRTFGMLMSLEPAVGALCGLAFLHERLSGLQWLAIAAVIVASAGATLGARTPPPAARLPD</sequence>
<evidence type="ECO:0000256" key="5">
    <source>
        <dbReference type="ARBA" id="ARBA00023136"/>
    </source>
</evidence>
<dbReference type="InterPro" id="IPR037185">
    <property type="entry name" value="EmrE-like"/>
</dbReference>
<keyword evidence="2" id="KW-1003">Cell membrane</keyword>
<dbReference type="InterPro" id="IPR000620">
    <property type="entry name" value="EamA_dom"/>
</dbReference>
<dbReference type="PANTHER" id="PTHR42920:SF5">
    <property type="entry name" value="EAMA DOMAIN-CONTAINING PROTEIN"/>
    <property type="match status" value="1"/>
</dbReference>
<protein>
    <submittedName>
        <fullName evidence="8">Threonine/homoserine exporter RhtA</fullName>
    </submittedName>
</protein>
<dbReference type="PANTHER" id="PTHR42920">
    <property type="entry name" value="OS03G0707200 PROTEIN-RELATED"/>
    <property type="match status" value="1"/>
</dbReference>
<name>A0A4Q8LFC0_9GAMM</name>
<evidence type="ECO:0000256" key="2">
    <source>
        <dbReference type="ARBA" id="ARBA00022475"/>
    </source>
</evidence>
<evidence type="ECO:0000313" key="9">
    <source>
        <dbReference type="Proteomes" id="UP000292627"/>
    </source>
</evidence>
<feature type="transmembrane region" description="Helical" evidence="6">
    <location>
        <begin position="243"/>
        <end position="266"/>
    </location>
</feature>
<feature type="transmembrane region" description="Helical" evidence="6">
    <location>
        <begin position="75"/>
        <end position="100"/>
    </location>
</feature>
<gene>
    <name evidence="8" type="primary">rhtA</name>
    <name evidence="8" type="ORF">EA660_00370</name>
</gene>
<dbReference type="GO" id="GO:0005886">
    <property type="term" value="C:plasma membrane"/>
    <property type="evidence" value="ECO:0007669"/>
    <property type="project" value="UniProtKB-SubCell"/>
</dbReference>